<feature type="domain" description="CHAT" evidence="1">
    <location>
        <begin position="675"/>
        <end position="1010"/>
    </location>
</feature>
<evidence type="ECO:0000313" key="2">
    <source>
        <dbReference type="EMBL" id="MBB4641831.1"/>
    </source>
</evidence>
<dbReference type="Gene3D" id="1.25.40.10">
    <property type="entry name" value="Tetratricopeptide repeat domain"/>
    <property type="match status" value="1"/>
</dbReference>
<keyword evidence="3" id="KW-1185">Reference proteome</keyword>
<proteinExistence type="predicted"/>
<evidence type="ECO:0000313" key="3">
    <source>
        <dbReference type="Proteomes" id="UP000575068"/>
    </source>
</evidence>
<dbReference type="InterPro" id="IPR024983">
    <property type="entry name" value="CHAT_dom"/>
</dbReference>
<organism evidence="2 3">
    <name type="scientific">Rhizorhapis suberifaciens</name>
    <name type="common">corky root of lettuce</name>
    <dbReference type="NCBI Taxonomy" id="13656"/>
    <lineage>
        <taxon>Bacteria</taxon>
        <taxon>Pseudomonadati</taxon>
        <taxon>Pseudomonadota</taxon>
        <taxon>Alphaproteobacteria</taxon>
        <taxon>Sphingomonadales</taxon>
        <taxon>Sphingomonadaceae</taxon>
        <taxon>Rhizorhapis</taxon>
    </lineage>
</organism>
<dbReference type="RefSeq" id="WP_184475612.1">
    <property type="nucleotide sequence ID" value="NZ_JACHOV010000007.1"/>
</dbReference>
<protein>
    <submittedName>
        <fullName evidence="2">CHAT domain-containing protein</fullName>
    </submittedName>
</protein>
<name>A0A840HVX5_9SPHN</name>
<evidence type="ECO:0000259" key="1">
    <source>
        <dbReference type="Pfam" id="PF12770"/>
    </source>
</evidence>
<comment type="caution">
    <text evidence="2">The sequence shown here is derived from an EMBL/GenBank/DDBJ whole genome shotgun (WGS) entry which is preliminary data.</text>
</comment>
<reference evidence="2 3" key="1">
    <citation type="submission" date="2020-08" db="EMBL/GenBank/DDBJ databases">
        <title>Genomic Encyclopedia of Type Strains, Phase IV (KMG-IV): sequencing the most valuable type-strain genomes for metagenomic binning, comparative biology and taxonomic classification.</title>
        <authorList>
            <person name="Goeker M."/>
        </authorList>
    </citation>
    <scope>NUCLEOTIDE SEQUENCE [LARGE SCALE GENOMIC DNA]</scope>
    <source>
        <strain evidence="2 3">DSM 7465</strain>
    </source>
</reference>
<sequence>MASASFASPLWAQDIRPSLADSFRLGSGGGVLCQAQSQSSDPAVQGMFDRTWMLVCRDAAQPVGQLYALRNGGGDLQARLIASRKQDVSCDPPARTQIAGLGDVTSRQCRLPGAKLGYVVHEYRAGKVTYAVQGFESYDSALLLALRTIVADKPVDGQIAIATSGSDDPAAFARLQAGTLDAQTSLAEGYRRNNSGNYAEAAEFFDTLQDRLGDNDLASVPFAEREARGHEYLINQALQLSNLSEFDQADALFAQASKIATRDRVQQRLRRNFLAMHMLNQRRYGDAAAILDRPLTAAPKANPTPDAAVELTPQLAAEINSGVASKTLSLSQDVRLTADERAAIIDAQAGQLRGTLLRLQGKPKEARSMLERALGGAIAVRGGRVSSISRLRAQLLAEIALTYEAEGDAGAADDRLRQALKLLATQYPETAAMNGARARLASFLVRQNRNREALTLYHDIVASTAANGSSVTGIANQLQPYFNVLAAEIPSRPELVADMFLASQLLVRPGAADTLEVLSRELQAGDNEAARLFRQSVSLSRDIERARIELSQLALGGQDASAVPLIESARQKIADLSRQQVETQAALAAYPQYRAVSRETVTLDALRATLKSGEAYMKLARVGGSLFALYVDGTGATGYRLPISSAELERKVDVLRETISAVVAGAQTTYPFDVELARSLYLDLFAPVDTRLSSVRHLIFEPDGAMLRLPPNLLISDQAGVDAYLKRIEDPNADEFDFRDIQWLGRNRAISTTVSVRGFRDARLAGASRGTRNYLGLGQNAPVPHATPAVMTRPVSGTPEAQCQWPLDEWNRPIAATELRQAANLLGPAGTEIMTDVAFTDSAIMARTDLRDYRVLHFATHGLVTPPHSGCPARPALLTSFGGGNSDGLLNFSEIFDLKLDADLVILSACDTAGQASREATRAAGIGTGGGTALDGLVRAFIGAGGRAIVASHWPAPDDYNATERLIGGLFGHGTGESIGIALQKAQLPLMDSAETSHPFYWSGFAIIGDGARPLLAQ</sequence>
<dbReference type="EMBL" id="JACHOV010000007">
    <property type="protein sequence ID" value="MBB4641831.1"/>
    <property type="molecule type" value="Genomic_DNA"/>
</dbReference>
<dbReference type="InterPro" id="IPR011990">
    <property type="entry name" value="TPR-like_helical_dom_sf"/>
</dbReference>
<dbReference type="SUPFAM" id="SSF48452">
    <property type="entry name" value="TPR-like"/>
    <property type="match status" value="2"/>
</dbReference>
<accession>A0A840HVX5</accession>
<dbReference type="Pfam" id="PF12770">
    <property type="entry name" value="CHAT"/>
    <property type="match status" value="1"/>
</dbReference>
<dbReference type="AlphaFoldDB" id="A0A840HVX5"/>
<dbReference type="Proteomes" id="UP000575068">
    <property type="component" value="Unassembled WGS sequence"/>
</dbReference>
<gene>
    <name evidence="2" type="ORF">HNQ99_002144</name>
</gene>